<dbReference type="EMBL" id="BAABGN010000011">
    <property type="protein sequence ID" value="GAA4426147.1"/>
    <property type="molecule type" value="Genomic_DNA"/>
</dbReference>
<evidence type="ECO:0000256" key="3">
    <source>
        <dbReference type="ARBA" id="ARBA00023163"/>
    </source>
</evidence>
<dbReference type="InterPro" id="IPR050109">
    <property type="entry name" value="HTH-type_TetR-like_transc_reg"/>
</dbReference>
<dbReference type="SUPFAM" id="SSF48498">
    <property type="entry name" value="Tetracyclin repressor-like, C-terminal domain"/>
    <property type="match status" value="1"/>
</dbReference>
<feature type="region of interest" description="Disordered" evidence="5">
    <location>
        <begin position="1"/>
        <end position="25"/>
    </location>
</feature>
<keyword evidence="3" id="KW-0804">Transcription</keyword>
<dbReference type="InterPro" id="IPR001647">
    <property type="entry name" value="HTH_TetR"/>
</dbReference>
<accession>A0ABP8LD31</accession>
<dbReference type="Gene3D" id="1.10.357.10">
    <property type="entry name" value="Tetracycline Repressor, domain 2"/>
    <property type="match status" value="1"/>
</dbReference>
<proteinExistence type="predicted"/>
<dbReference type="PANTHER" id="PTHR30055">
    <property type="entry name" value="HTH-TYPE TRANSCRIPTIONAL REGULATOR RUTR"/>
    <property type="match status" value="1"/>
</dbReference>
<feature type="domain" description="HTH tetR-type" evidence="6">
    <location>
        <begin position="24"/>
        <end position="84"/>
    </location>
</feature>
<dbReference type="Proteomes" id="UP001500622">
    <property type="component" value="Unassembled WGS sequence"/>
</dbReference>
<evidence type="ECO:0000256" key="1">
    <source>
        <dbReference type="ARBA" id="ARBA00023015"/>
    </source>
</evidence>
<dbReference type="PROSITE" id="PS50977">
    <property type="entry name" value="HTH_TETR_2"/>
    <property type="match status" value="1"/>
</dbReference>
<comment type="caution">
    <text evidence="7">The sequence shown here is derived from an EMBL/GenBank/DDBJ whole genome shotgun (WGS) entry which is preliminary data.</text>
</comment>
<reference evidence="8" key="1">
    <citation type="journal article" date="2019" name="Int. J. Syst. Evol. Microbiol.">
        <title>The Global Catalogue of Microorganisms (GCM) 10K type strain sequencing project: providing services to taxonomists for standard genome sequencing and annotation.</title>
        <authorList>
            <consortium name="The Broad Institute Genomics Platform"/>
            <consortium name="The Broad Institute Genome Sequencing Center for Infectious Disease"/>
            <person name="Wu L."/>
            <person name="Ma J."/>
        </authorList>
    </citation>
    <scope>NUCLEOTIDE SEQUENCE [LARGE SCALE GENOMIC DNA]</scope>
    <source>
        <strain evidence="8">JCM 17810</strain>
    </source>
</reference>
<evidence type="ECO:0000256" key="4">
    <source>
        <dbReference type="PROSITE-ProRule" id="PRU00335"/>
    </source>
</evidence>
<dbReference type="InterPro" id="IPR004111">
    <property type="entry name" value="Repressor_TetR_C"/>
</dbReference>
<evidence type="ECO:0000256" key="2">
    <source>
        <dbReference type="ARBA" id="ARBA00023125"/>
    </source>
</evidence>
<dbReference type="Pfam" id="PF00440">
    <property type="entry name" value="TetR_N"/>
    <property type="match status" value="1"/>
</dbReference>
<evidence type="ECO:0000259" key="6">
    <source>
        <dbReference type="PROSITE" id="PS50977"/>
    </source>
</evidence>
<keyword evidence="2 4" id="KW-0238">DNA-binding</keyword>
<gene>
    <name evidence="7" type="ORF">GCM10023169_24640</name>
</gene>
<organism evidence="7 8">
    <name type="scientific">Georgenia halophila</name>
    <dbReference type="NCBI Taxonomy" id="620889"/>
    <lineage>
        <taxon>Bacteria</taxon>
        <taxon>Bacillati</taxon>
        <taxon>Actinomycetota</taxon>
        <taxon>Actinomycetes</taxon>
        <taxon>Micrococcales</taxon>
        <taxon>Bogoriellaceae</taxon>
        <taxon>Georgenia</taxon>
    </lineage>
</organism>
<dbReference type="InterPro" id="IPR009057">
    <property type="entry name" value="Homeodomain-like_sf"/>
</dbReference>
<name>A0ABP8LD31_9MICO</name>
<dbReference type="Pfam" id="PF02909">
    <property type="entry name" value="TetR_C_1"/>
    <property type="match status" value="1"/>
</dbReference>
<dbReference type="InterPro" id="IPR036271">
    <property type="entry name" value="Tet_transcr_reg_TetR-rel_C_sf"/>
</dbReference>
<dbReference type="Gene3D" id="1.10.10.60">
    <property type="entry name" value="Homeodomain-like"/>
    <property type="match status" value="1"/>
</dbReference>
<evidence type="ECO:0000313" key="8">
    <source>
        <dbReference type="Proteomes" id="UP001500622"/>
    </source>
</evidence>
<keyword evidence="8" id="KW-1185">Reference proteome</keyword>
<dbReference type="PANTHER" id="PTHR30055:SF151">
    <property type="entry name" value="TRANSCRIPTIONAL REGULATORY PROTEIN"/>
    <property type="match status" value="1"/>
</dbReference>
<evidence type="ECO:0000313" key="7">
    <source>
        <dbReference type="EMBL" id="GAA4426147.1"/>
    </source>
</evidence>
<feature type="DNA-binding region" description="H-T-H motif" evidence="4">
    <location>
        <begin position="47"/>
        <end position="66"/>
    </location>
</feature>
<evidence type="ECO:0000256" key="5">
    <source>
        <dbReference type="SAM" id="MobiDB-lite"/>
    </source>
</evidence>
<sequence length="243" mass="26780">MPNVERPTGGEASQQGVRRSRREPLSRERVLQAALALVDAEGVDALSMRRLARELGCNAMALYRYAPSRDALLDGVVESVMAELASTRDGADWEDQLRRTAHDFRNLALAHPRVVPLLATRPLSTPLGLRPLGTLRPLEMLVALLVDAGFSPSDALHVYRAYFGFLYGHVLTELQEVAAVANPEESNDLLRLGLHRLPPREFPHVRRLASELADYDGATELDQGLDILLTGLLNQLRPGAPTR</sequence>
<dbReference type="SUPFAM" id="SSF46689">
    <property type="entry name" value="Homeodomain-like"/>
    <property type="match status" value="1"/>
</dbReference>
<keyword evidence="1" id="KW-0805">Transcription regulation</keyword>
<protein>
    <submittedName>
        <fullName evidence="7">TetR/AcrR family transcriptional regulator C-terminal domain-containing protein</fullName>
    </submittedName>
</protein>